<reference evidence="1 2" key="1">
    <citation type="journal article" date="2018" name="Mol. Genet. Genomics">
        <title>The red deer Cervus elaphus genome CerEla1.0: sequencing, annotating, genes, and chromosomes.</title>
        <authorList>
            <person name="Bana N.A."/>
            <person name="Nyiri A."/>
            <person name="Nagy J."/>
            <person name="Frank K."/>
            <person name="Nagy T."/>
            <person name="Steger V."/>
            <person name="Schiller M."/>
            <person name="Lakatos P."/>
            <person name="Sugar L."/>
            <person name="Horn P."/>
            <person name="Barta E."/>
            <person name="Orosz L."/>
        </authorList>
    </citation>
    <scope>NUCLEOTIDE SEQUENCE [LARGE SCALE GENOMIC DNA]</scope>
    <source>
        <strain evidence="1">Hungarian</strain>
    </source>
</reference>
<dbReference type="Proteomes" id="UP000242450">
    <property type="component" value="Chromosome 25"/>
</dbReference>
<evidence type="ECO:0000313" key="2">
    <source>
        <dbReference type="Proteomes" id="UP000242450"/>
    </source>
</evidence>
<evidence type="ECO:0000313" key="1">
    <source>
        <dbReference type="EMBL" id="OWK02285.1"/>
    </source>
</evidence>
<keyword evidence="2" id="KW-1185">Reference proteome</keyword>
<comment type="caution">
    <text evidence="1">The sequence shown here is derived from an EMBL/GenBank/DDBJ whole genome shotgun (WGS) entry which is preliminary data.</text>
</comment>
<proteinExistence type="predicted"/>
<sequence length="122" mass="13497">MTPSEGWAPGQTEPYSDSMIAPRSLLLGATVPNPASRPSLSEIGWPDSMPGGLQWFQPRGLLPKAPNIFCQDVSTAIFREISKWSSWDKHESPKAQHGDDCHDPRLSVNIPIFPLSLTHMTF</sequence>
<organism evidence="1 2">
    <name type="scientific">Cervus elaphus hippelaphus</name>
    <name type="common">European red deer</name>
    <dbReference type="NCBI Taxonomy" id="46360"/>
    <lineage>
        <taxon>Eukaryota</taxon>
        <taxon>Metazoa</taxon>
        <taxon>Chordata</taxon>
        <taxon>Craniata</taxon>
        <taxon>Vertebrata</taxon>
        <taxon>Euteleostomi</taxon>
        <taxon>Mammalia</taxon>
        <taxon>Eutheria</taxon>
        <taxon>Laurasiatheria</taxon>
        <taxon>Artiodactyla</taxon>
        <taxon>Ruminantia</taxon>
        <taxon>Pecora</taxon>
        <taxon>Cervidae</taxon>
        <taxon>Cervinae</taxon>
        <taxon>Cervus</taxon>
    </lineage>
</organism>
<name>A0A212C8I8_CEREH</name>
<dbReference type="EMBL" id="MKHE01000025">
    <property type="protein sequence ID" value="OWK02285.1"/>
    <property type="molecule type" value="Genomic_DNA"/>
</dbReference>
<protein>
    <submittedName>
        <fullName evidence="1">Uncharacterized protein</fullName>
    </submittedName>
</protein>
<gene>
    <name evidence="1" type="ORF">Celaphus_00017937</name>
</gene>
<accession>A0A212C8I8</accession>
<dbReference type="AlphaFoldDB" id="A0A212C8I8"/>